<gene>
    <name evidence="3" type="primary">LOC105167816</name>
</gene>
<dbReference type="InParanoid" id="A0A6I9TJH1"/>
<dbReference type="RefSeq" id="XP_011085933.1">
    <property type="nucleotide sequence ID" value="XM_011087631.2"/>
</dbReference>
<protein>
    <submittedName>
        <fullName evidence="3">Uncharacterized protein LOC105167816</fullName>
    </submittedName>
</protein>
<evidence type="ECO:0000256" key="1">
    <source>
        <dbReference type="SAM" id="MobiDB-lite"/>
    </source>
</evidence>
<reference evidence="3" key="1">
    <citation type="submission" date="2025-08" db="UniProtKB">
        <authorList>
            <consortium name="RefSeq"/>
        </authorList>
    </citation>
    <scope>IDENTIFICATION</scope>
</reference>
<evidence type="ECO:0000313" key="3">
    <source>
        <dbReference type="RefSeq" id="XP_011085933.1"/>
    </source>
</evidence>
<accession>A0A6I9TJH1</accession>
<dbReference type="GeneID" id="105167816"/>
<evidence type="ECO:0000313" key="2">
    <source>
        <dbReference type="Proteomes" id="UP000504604"/>
    </source>
</evidence>
<sequence>MEHKDTMPGGIEVQMQPLYQMPASKCHRFQHKEKELCTNLKCNCRLEQEVYDLFCLSMQLLLPPFKSDWFYVFLQGHVPGEQPQKMQVRRKGKGIKVQPETEQN</sequence>
<keyword evidence="2" id="KW-1185">Reference proteome</keyword>
<feature type="region of interest" description="Disordered" evidence="1">
    <location>
        <begin position="84"/>
        <end position="104"/>
    </location>
</feature>
<proteinExistence type="predicted"/>
<dbReference type="AlphaFoldDB" id="A0A6I9TJH1"/>
<name>A0A6I9TJH1_SESIN</name>
<dbReference type="Proteomes" id="UP000504604">
    <property type="component" value="Linkage group LG8"/>
</dbReference>
<organism evidence="2 3">
    <name type="scientific">Sesamum indicum</name>
    <name type="common">Oriental sesame</name>
    <name type="synonym">Sesamum orientale</name>
    <dbReference type="NCBI Taxonomy" id="4182"/>
    <lineage>
        <taxon>Eukaryota</taxon>
        <taxon>Viridiplantae</taxon>
        <taxon>Streptophyta</taxon>
        <taxon>Embryophyta</taxon>
        <taxon>Tracheophyta</taxon>
        <taxon>Spermatophyta</taxon>
        <taxon>Magnoliopsida</taxon>
        <taxon>eudicotyledons</taxon>
        <taxon>Gunneridae</taxon>
        <taxon>Pentapetalae</taxon>
        <taxon>asterids</taxon>
        <taxon>lamiids</taxon>
        <taxon>Lamiales</taxon>
        <taxon>Pedaliaceae</taxon>
        <taxon>Sesamum</taxon>
    </lineage>
</organism>
<dbReference type="KEGG" id="sind:105167816"/>